<dbReference type="FunFam" id="1.10.150.20:FF:000006">
    <property type="entry name" value="DNA ligase"/>
    <property type="match status" value="1"/>
</dbReference>
<feature type="region of interest" description="Disordered" evidence="13">
    <location>
        <begin position="31"/>
        <end position="75"/>
    </location>
</feature>
<dbReference type="InterPro" id="IPR010994">
    <property type="entry name" value="RuvA_2-like"/>
</dbReference>
<dbReference type="Gene3D" id="3.30.470.30">
    <property type="entry name" value="DNA ligase/mRNA capping enzyme"/>
    <property type="match status" value="1"/>
</dbReference>
<dbReference type="InterPro" id="IPR003583">
    <property type="entry name" value="Hlx-hairpin-Hlx_DNA-bd_motif"/>
</dbReference>
<dbReference type="InterPro" id="IPR001357">
    <property type="entry name" value="BRCT_dom"/>
</dbReference>
<evidence type="ECO:0000256" key="12">
    <source>
        <dbReference type="HAMAP-Rule" id="MF_01588"/>
    </source>
</evidence>
<dbReference type="PIRSF" id="PIRSF001604">
    <property type="entry name" value="LigA"/>
    <property type="match status" value="1"/>
</dbReference>
<dbReference type="Pfam" id="PF01653">
    <property type="entry name" value="DNA_ligase_aden"/>
    <property type="match status" value="1"/>
</dbReference>
<dbReference type="InterPro" id="IPR012340">
    <property type="entry name" value="NA-bd_OB-fold"/>
</dbReference>
<dbReference type="GO" id="GO:0003677">
    <property type="term" value="F:DNA binding"/>
    <property type="evidence" value="ECO:0007669"/>
    <property type="project" value="InterPro"/>
</dbReference>
<evidence type="ECO:0000313" key="15">
    <source>
        <dbReference type="EMBL" id="PTQ53254.1"/>
    </source>
</evidence>
<keyword evidence="8 12" id="KW-0520">NAD</keyword>
<dbReference type="InterPro" id="IPR036420">
    <property type="entry name" value="BRCT_dom_sf"/>
</dbReference>
<evidence type="ECO:0000256" key="13">
    <source>
        <dbReference type="SAM" id="MobiDB-lite"/>
    </source>
</evidence>
<dbReference type="SUPFAM" id="SSF50249">
    <property type="entry name" value="Nucleic acid-binding proteins"/>
    <property type="match status" value="1"/>
</dbReference>
<keyword evidence="2 12" id="KW-0436">Ligase</keyword>
<evidence type="ECO:0000256" key="6">
    <source>
        <dbReference type="ARBA" id="ARBA00022833"/>
    </source>
</evidence>
<feature type="binding site" evidence="12">
    <location>
        <position position="506"/>
    </location>
    <ligand>
        <name>Zn(2+)</name>
        <dbReference type="ChEBI" id="CHEBI:29105"/>
    </ligand>
</feature>
<dbReference type="HAMAP" id="MF_01588">
    <property type="entry name" value="DNA_ligase_A"/>
    <property type="match status" value="1"/>
</dbReference>
<dbReference type="Pfam" id="PF03120">
    <property type="entry name" value="OB_DNA_ligase"/>
    <property type="match status" value="1"/>
</dbReference>
<dbReference type="GO" id="GO:0003911">
    <property type="term" value="F:DNA ligase (NAD+) activity"/>
    <property type="evidence" value="ECO:0007669"/>
    <property type="project" value="UniProtKB-UniRule"/>
</dbReference>
<evidence type="ECO:0000256" key="9">
    <source>
        <dbReference type="ARBA" id="ARBA00023204"/>
    </source>
</evidence>
<feature type="binding site" evidence="12">
    <location>
        <begin position="157"/>
        <end position="158"/>
    </location>
    <ligand>
        <name>NAD(+)</name>
        <dbReference type="ChEBI" id="CHEBI:57540"/>
    </ligand>
</feature>
<evidence type="ECO:0000256" key="1">
    <source>
        <dbReference type="ARBA" id="ARBA00004067"/>
    </source>
</evidence>
<comment type="caution">
    <text evidence="15">The sequence shown here is derived from an EMBL/GenBank/DDBJ whole genome shotgun (WGS) entry which is preliminary data.</text>
</comment>
<dbReference type="FunFam" id="1.10.150.20:FF:000007">
    <property type="entry name" value="DNA ligase"/>
    <property type="match status" value="1"/>
</dbReference>
<dbReference type="InterPro" id="IPR041663">
    <property type="entry name" value="DisA/LigA_HHH"/>
</dbReference>
<dbReference type="PROSITE" id="PS01056">
    <property type="entry name" value="DNA_LIGASE_N2"/>
    <property type="match status" value="1"/>
</dbReference>
<name>A0A2T5GAP1_9BACL</name>
<dbReference type="CDD" id="cd17748">
    <property type="entry name" value="BRCT_DNA_ligase_like"/>
    <property type="match status" value="1"/>
</dbReference>
<dbReference type="Gene3D" id="3.40.50.10190">
    <property type="entry name" value="BRCT domain"/>
    <property type="match status" value="1"/>
</dbReference>
<dbReference type="SMART" id="SM00278">
    <property type="entry name" value="HhH1"/>
    <property type="match status" value="3"/>
</dbReference>
<dbReference type="EC" id="6.5.1.2" evidence="12"/>
<dbReference type="NCBIfam" id="NF005932">
    <property type="entry name" value="PRK07956.1"/>
    <property type="match status" value="1"/>
</dbReference>
<dbReference type="Gene3D" id="1.10.287.610">
    <property type="entry name" value="Helix hairpin bin"/>
    <property type="match status" value="1"/>
</dbReference>
<gene>
    <name evidence="12" type="primary">ligA</name>
    <name evidence="15" type="ORF">BLITH_0334</name>
</gene>
<feature type="binding site" evidence="12">
    <location>
        <position position="199"/>
    </location>
    <ligand>
        <name>NAD(+)</name>
        <dbReference type="ChEBI" id="CHEBI:57540"/>
    </ligand>
</feature>
<comment type="catalytic activity">
    <reaction evidence="11 12">
        <text>NAD(+) + (deoxyribonucleotide)n-3'-hydroxyl + 5'-phospho-(deoxyribonucleotide)m = (deoxyribonucleotide)n+m + AMP + beta-nicotinamide D-nucleotide.</text>
        <dbReference type="EC" id="6.5.1.2"/>
    </reaction>
</comment>
<accession>A0A2T5GAP1</accession>
<dbReference type="Pfam" id="PF14520">
    <property type="entry name" value="HHH_5"/>
    <property type="match status" value="1"/>
</dbReference>
<feature type="binding site" evidence="12">
    <location>
        <position position="490"/>
    </location>
    <ligand>
        <name>Zn(2+)</name>
        <dbReference type="ChEBI" id="CHEBI:29105"/>
    </ligand>
</feature>
<evidence type="ECO:0000259" key="14">
    <source>
        <dbReference type="PROSITE" id="PS50172"/>
    </source>
</evidence>
<proteinExistence type="inferred from homology"/>
<evidence type="ECO:0000256" key="7">
    <source>
        <dbReference type="ARBA" id="ARBA00022842"/>
    </source>
</evidence>
<keyword evidence="9 12" id="KW-0234">DNA repair</keyword>
<dbReference type="SUPFAM" id="SSF56091">
    <property type="entry name" value="DNA ligase/mRNA capping enzyme, catalytic domain"/>
    <property type="match status" value="1"/>
</dbReference>
<dbReference type="Pfam" id="PF00533">
    <property type="entry name" value="BRCT"/>
    <property type="match status" value="1"/>
</dbReference>
<comment type="similarity">
    <text evidence="12">Belongs to the NAD-dependent DNA ligase family. LigA subfamily.</text>
</comment>
<feature type="binding site" evidence="12">
    <location>
        <begin position="109"/>
        <end position="113"/>
    </location>
    <ligand>
        <name>NAD(+)</name>
        <dbReference type="ChEBI" id="CHEBI:57540"/>
    </ligand>
</feature>
<keyword evidence="7 12" id="KW-0460">Magnesium</keyword>
<reference evidence="15 16" key="1">
    <citation type="submission" date="2017-08" db="EMBL/GenBank/DDBJ databases">
        <title>Burning lignite coal seam in the remote Altai Mountains harbors a hydrogen-driven thermophilic microbial community.</title>
        <authorList>
            <person name="Kadnikov V.V."/>
            <person name="Mardanov A.V."/>
            <person name="Ivasenko D."/>
            <person name="Beletsky A.V."/>
            <person name="Karnachuk O.V."/>
            <person name="Ravin N.V."/>
        </authorList>
    </citation>
    <scope>NUCLEOTIDE SEQUENCE [LARGE SCALE GENOMIC DNA]</scope>
    <source>
        <strain evidence="15">AL31</strain>
    </source>
</reference>
<protein>
    <recommendedName>
        <fullName evidence="12">DNA ligase</fullName>
        <ecNumber evidence="12">6.5.1.2</ecNumber>
    </recommendedName>
    <alternativeName>
        <fullName evidence="12">Polydeoxyribonucleotide synthase [NAD(+)]</fullName>
    </alternativeName>
</protein>
<dbReference type="InterPro" id="IPR001679">
    <property type="entry name" value="DNA_ligase"/>
</dbReference>
<feature type="binding site" evidence="12">
    <location>
        <position position="257"/>
    </location>
    <ligand>
        <name>NAD(+)</name>
        <dbReference type="ChEBI" id="CHEBI:57540"/>
    </ligand>
</feature>
<keyword evidence="10 12" id="KW-0464">Manganese</keyword>
<evidence type="ECO:0000256" key="4">
    <source>
        <dbReference type="ARBA" id="ARBA00022723"/>
    </source>
</evidence>
<dbReference type="GO" id="GO:0006281">
    <property type="term" value="P:DNA repair"/>
    <property type="evidence" value="ECO:0007669"/>
    <property type="project" value="UniProtKB-KW"/>
</dbReference>
<dbReference type="InterPro" id="IPR013840">
    <property type="entry name" value="DNAligase_N"/>
</dbReference>
<dbReference type="AlphaFoldDB" id="A0A2T5GAP1"/>
<dbReference type="NCBIfam" id="TIGR00575">
    <property type="entry name" value="dnlj"/>
    <property type="match status" value="1"/>
</dbReference>
<evidence type="ECO:0000256" key="3">
    <source>
        <dbReference type="ARBA" id="ARBA00022705"/>
    </source>
</evidence>
<evidence type="ECO:0000256" key="2">
    <source>
        <dbReference type="ARBA" id="ARBA00022598"/>
    </source>
</evidence>
<dbReference type="CDD" id="cd00114">
    <property type="entry name" value="LIGANc"/>
    <property type="match status" value="1"/>
</dbReference>
<feature type="binding site" evidence="12">
    <location>
        <position position="394"/>
    </location>
    <ligand>
        <name>NAD(+)</name>
        <dbReference type="ChEBI" id="CHEBI:57540"/>
    </ligand>
</feature>
<comment type="function">
    <text evidence="1 12">DNA ligase that catalyzes the formation of phosphodiester linkages between 5'-phosphoryl and 3'-hydroxyl groups in double-stranded DNA using NAD as a coenzyme and as the energy source for the reaction. It is essential for DNA replication and repair of damaged DNA.</text>
</comment>
<organism evidence="15 16">
    <name type="scientific">Brockia lithotrophica</name>
    <dbReference type="NCBI Taxonomy" id="933949"/>
    <lineage>
        <taxon>Bacteria</taxon>
        <taxon>Bacillati</taxon>
        <taxon>Bacillota</taxon>
        <taxon>Bacilli</taxon>
        <taxon>Bacillales</taxon>
        <taxon>Bacillales Family X. Incertae Sedis</taxon>
        <taxon>Brockia</taxon>
    </lineage>
</organism>
<dbReference type="SUPFAM" id="SSF47781">
    <property type="entry name" value="RuvA domain 2-like"/>
    <property type="match status" value="1"/>
</dbReference>
<evidence type="ECO:0000256" key="5">
    <source>
        <dbReference type="ARBA" id="ARBA00022763"/>
    </source>
</evidence>
<dbReference type="GO" id="GO:0006260">
    <property type="term" value="P:DNA replication"/>
    <property type="evidence" value="ECO:0007669"/>
    <property type="project" value="UniProtKB-KW"/>
</dbReference>
<evidence type="ECO:0000256" key="10">
    <source>
        <dbReference type="ARBA" id="ARBA00023211"/>
    </source>
</evidence>
<dbReference type="PANTHER" id="PTHR23389:SF9">
    <property type="entry name" value="DNA LIGASE"/>
    <property type="match status" value="1"/>
</dbReference>
<dbReference type="Gene3D" id="1.10.150.20">
    <property type="entry name" value="5' to 3' exonuclease, C-terminal subdomain"/>
    <property type="match status" value="2"/>
</dbReference>
<feature type="binding site" evidence="12">
    <location>
        <position position="512"/>
    </location>
    <ligand>
        <name>Zn(2+)</name>
        <dbReference type="ChEBI" id="CHEBI:29105"/>
    </ligand>
</feature>
<feature type="active site" description="N6-AMP-lysine intermediate" evidence="12">
    <location>
        <position position="201"/>
    </location>
</feature>
<feature type="binding site" evidence="12">
    <location>
        <position position="370"/>
    </location>
    <ligand>
        <name>NAD(+)</name>
        <dbReference type="ChEBI" id="CHEBI:57540"/>
    </ligand>
</feature>
<evidence type="ECO:0000256" key="11">
    <source>
        <dbReference type="ARBA" id="ARBA00034005"/>
    </source>
</evidence>
<feature type="domain" description="BRCT" evidence="14">
    <location>
        <begin position="671"/>
        <end position="744"/>
    </location>
</feature>
<dbReference type="SMART" id="SM00532">
    <property type="entry name" value="LIGANc"/>
    <property type="match status" value="1"/>
</dbReference>
<dbReference type="GO" id="GO:0046872">
    <property type="term" value="F:metal ion binding"/>
    <property type="evidence" value="ECO:0007669"/>
    <property type="project" value="UniProtKB-KW"/>
</dbReference>
<dbReference type="Pfam" id="PF12826">
    <property type="entry name" value="HHH_2"/>
    <property type="match status" value="1"/>
</dbReference>
<comment type="cofactor">
    <cofactor evidence="12">
        <name>Mg(2+)</name>
        <dbReference type="ChEBI" id="CHEBI:18420"/>
    </cofactor>
    <cofactor evidence="12">
        <name>Mn(2+)</name>
        <dbReference type="ChEBI" id="CHEBI:29035"/>
    </cofactor>
</comment>
<dbReference type="InterPro" id="IPR033136">
    <property type="entry name" value="DNA_ligase_CS"/>
</dbReference>
<keyword evidence="5 12" id="KW-0227">DNA damage</keyword>
<dbReference type="EMBL" id="PEBW01000001">
    <property type="protein sequence ID" value="PTQ53254.1"/>
    <property type="molecule type" value="Genomic_DNA"/>
</dbReference>
<dbReference type="PANTHER" id="PTHR23389">
    <property type="entry name" value="CHROMOSOME TRANSMISSION FIDELITY FACTOR 18"/>
    <property type="match status" value="1"/>
</dbReference>
<feature type="binding site" evidence="12">
    <location>
        <position position="222"/>
    </location>
    <ligand>
        <name>NAD(+)</name>
        <dbReference type="ChEBI" id="CHEBI:57540"/>
    </ligand>
</feature>
<dbReference type="GO" id="GO:0005829">
    <property type="term" value="C:cytosol"/>
    <property type="evidence" value="ECO:0007669"/>
    <property type="project" value="TreeGrafter"/>
</dbReference>
<dbReference type="InterPro" id="IPR004150">
    <property type="entry name" value="NAD_DNA_ligase_OB"/>
</dbReference>
<dbReference type="SMART" id="SM00292">
    <property type="entry name" value="BRCT"/>
    <property type="match status" value="1"/>
</dbReference>
<dbReference type="InterPro" id="IPR013839">
    <property type="entry name" value="DNAligase_adenylation"/>
</dbReference>
<dbReference type="SUPFAM" id="SSF52113">
    <property type="entry name" value="BRCT domain"/>
    <property type="match status" value="1"/>
</dbReference>
<keyword evidence="6 12" id="KW-0862">Zinc</keyword>
<keyword evidence="4 12" id="KW-0479">Metal-binding</keyword>
<dbReference type="PROSITE" id="PS50172">
    <property type="entry name" value="BRCT"/>
    <property type="match status" value="1"/>
</dbReference>
<evidence type="ECO:0000313" key="16">
    <source>
        <dbReference type="Proteomes" id="UP000244016"/>
    </source>
</evidence>
<dbReference type="Gene3D" id="2.40.50.140">
    <property type="entry name" value="Nucleic acid-binding proteins"/>
    <property type="match status" value="1"/>
</dbReference>
<feature type="binding site" evidence="12">
    <location>
        <position position="493"/>
    </location>
    <ligand>
        <name>Zn(2+)</name>
        <dbReference type="ChEBI" id="CHEBI:29105"/>
    </ligand>
</feature>
<evidence type="ECO:0000256" key="8">
    <source>
        <dbReference type="ARBA" id="ARBA00023027"/>
    </source>
</evidence>
<sequence length="749" mass="83724">MAGRPRPRGIFRFPGGREKWGIPARQVISVASDATGRRDAPPEPGGTPPGTQGSLFEFSDAAERTSSSEGSSAERAIPPEILARMRELVELLNRYNYEYYTLGEPSVSDEEYDRLYDELVGLEKKTGVILPDSPTQKVGGPILEGFPPHRHKNPLWSLDKVTGAAEFRDWYDRVLRTIAAYRAEHPEEDVPERPTLVLEYKFDGLTVVLTYEDGLLTAAATRGDGTVGEMVLETVKVIPSVPLSIPEKEGTYEIQGEAVMPLSALARYNEEHPEKPLKNARNGVAGALRNYDTSEVRKRQIDIYFYHVNYASRRTFRRHTEMLDFLREMRLKVHPYHKVFTDVEELIREVEAFAPKRAELDIDIDGMVIKIDELRLREILGTTAKYPRWAIAWKFPALEVVTRLVGVEWRVGRTGVVTPTAVLEPVPVGGVIVRHATLNNVEDIERKGLMFALGRKVRLKRSGDVIPMILGPAEDTPPDETHRIRPPERCPACGALLERDGPFLYCPNTLSCPPQLARQIVHYASREAMDVEGLSEKTAELLVERGLVRTVADLYTLREEDLLTLPLFKERKARKLLAAIEAGKRRPLSRFLYALGIHNVGRETARVVARRFRTFDAVRRATHEELLEIPGVGEVIAESIVSYFREPHVEEVLARLAELGVEPLPEAEETRGQHPLAGKTVVITGTLSSMTREEAKARLEALGAHVTDSVSRKTDYLVVGANPGSKLAKAEAYGIPRLTEAEFLTLLGG</sequence>
<dbReference type="Proteomes" id="UP000244016">
    <property type="component" value="Unassembled WGS sequence"/>
</dbReference>
<keyword evidence="3 12" id="KW-0235">DNA replication</keyword>